<dbReference type="AlphaFoldDB" id="A0A2H6K9Y6"/>
<proteinExistence type="predicted"/>
<evidence type="ECO:0000313" key="3">
    <source>
        <dbReference type="Proteomes" id="UP000236319"/>
    </source>
</evidence>
<protein>
    <submittedName>
        <fullName evidence="2">RNA editing complex MP57, putative</fullName>
    </submittedName>
</protein>
<organism evidence="2 3">
    <name type="scientific">Babesia ovata</name>
    <dbReference type="NCBI Taxonomy" id="189622"/>
    <lineage>
        <taxon>Eukaryota</taxon>
        <taxon>Sar</taxon>
        <taxon>Alveolata</taxon>
        <taxon>Apicomplexa</taxon>
        <taxon>Aconoidasida</taxon>
        <taxon>Piroplasmida</taxon>
        <taxon>Babesiidae</taxon>
        <taxon>Babesia</taxon>
    </lineage>
</organism>
<dbReference type="VEuPathDB" id="PiroplasmaDB:BOVATA_013070"/>
<sequence>MELKRKSHICEGVEAAVAEAIRRELRNHDDIARLVWWASTFNRADLTGAARVNRPWMADRRIAAQLVAVDLEAAAPLIDSGTLTLHQRGTVTKGVAVLMFAQCTILLKDARHACRRAYNNNHSTTATATLPRSKTRGRHFASAATPEHMLEPLWNNTANGVLKDTKLRIECLDTRMKTPNAHDGFAYNKIIMGVGIYSQYEFDEQNNIRKQLTQVVKWNAPAAAKSLASGLLGIDDVMSDVPALCNGRLRTFSTKVTTAPSNPPRESTYLHDLDDEVDGHERVQLKKIKRAALEAFDNFVVVPAEHLVPKKRAHHCKTARTALEEHALKQCVPPHGTKPSQTCTWYDIRDTLLKECELKYKTFLVTCAERERQQQRTGTGKRPRIRRGVAQQKSFGESKQKSYPLRSTKARVGDTAHTELFTFVRHVYT</sequence>
<reference evidence="2 3" key="1">
    <citation type="journal article" date="2017" name="BMC Genomics">
        <title>Whole-genome assembly of Babesia ovata and comparative genomics between closely related pathogens.</title>
        <authorList>
            <person name="Yamagishi J."/>
            <person name="Asada M."/>
            <person name="Hakimi H."/>
            <person name="Tanaka T.Q."/>
            <person name="Sugimoto C."/>
            <person name="Kawazu S."/>
        </authorList>
    </citation>
    <scope>NUCLEOTIDE SEQUENCE [LARGE SCALE GENOMIC DNA]</scope>
    <source>
        <strain evidence="2 3">Miyake</strain>
    </source>
</reference>
<dbReference type="GeneID" id="39873584"/>
<evidence type="ECO:0000313" key="2">
    <source>
        <dbReference type="EMBL" id="GBE59814.1"/>
    </source>
</evidence>
<accession>A0A2H6K9Y6</accession>
<dbReference type="EMBL" id="BDSA01000001">
    <property type="protein sequence ID" value="GBE59814.1"/>
    <property type="molecule type" value="Genomic_DNA"/>
</dbReference>
<dbReference type="RefSeq" id="XP_028866057.1">
    <property type="nucleotide sequence ID" value="XM_029010224.1"/>
</dbReference>
<keyword evidence="3" id="KW-1185">Reference proteome</keyword>
<name>A0A2H6K9Y6_9APIC</name>
<comment type="caution">
    <text evidence="2">The sequence shown here is derived from an EMBL/GenBank/DDBJ whole genome shotgun (WGS) entry which is preliminary data.</text>
</comment>
<gene>
    <name evidence="2" type="ORF">BOVATA_013070</name>
</gene>
<evidence type="ECO:0000256" key="1">
    <source>
        <dbReference type="SAM" id="MobiDB-lite"/>
    </source>
</evidence>
<feature type="region of interest" description="Disordered" evidence="1">
    <location>
        <begin position="371"/>
        <end position="409"/>
    </location>
</feature>
<dbReference type="OrthoDB" id="366461at2759"/>
<dbReference type="Proteomes" id="UP000236319">
    <property type="component" value="Unassembled WGS sequence"/>
</dbReference>